<proteinExistence type="inferred from homology"/>
<dbReference type="Pfam" id="PF02416">
    <property type="entry name" value="TatA_B_E"/>
    <property type="match status" value="1"/>
</dbReference>
<evidence type="ECO:0000256" key="2">
    <source>
        <dbReference type="ARBA" id="ARBA00022448"/>
    </source>
</evidence>
<name>A0ABV3JT15_STRON</name>
<evidence type="ECO:0000256" key="1">
    <source>
        <dbReference type="ARBA" id="ARBA00004162"/>
    </source>
</evidence>
<evidence type="ECO:0000256" key="9">
    <source>
        <dbReference type="HAMAP-Rule" id="MF_00236"/>
    </source>
</evidence>
<keyword evidence="5 9" id="KW-0653">Protein transport</keyword>
<evidence type="ECO:0000256" key="6">
    <source>
        <dbReference type="ARBA" id="ARBA00022989"/>
    </source>
</evidence>
<dbReference type="NCBIfam" id="TIGR01411">
    <property type="entry name" value="tatAE"/>
    <property type="match status" value="1"/>
</dbReference>
<accession>A0ABV3JT15</accession>
<keyword evidence="4 9" id="KW-0812">Transmembrane</keyword>
<evidence type="ECO:0000256" key="7">
    <source>
        <dbReference type="ARBA" id="ARBA00023010"/>
    </source>
</evidence>
<keyword evidence="2 9" id="KW-0813">Transport</keyword>
<dbReference type="InterPro" id="IPR006312">
    <property type="entry name" value="TatA/E"/>
</dbReference>
<keyword evidence="7 9" id="KW-0811">Translocation</keyword>
<evidence type="ECO:0000313" key="11">
    <source>
        <dbReference type="EMBL" id="MEV5506026.1"/>
    </source>
</evidence>
<feature type="compositionally biased region" description="Basic and acidic residues" evidence="10">
    <location>
        <begin position="67"/>
        <end position="79"/>
    </location>
</feature>
<comment type="subcellular location">
    <subcellularLocation>
        <location evidence="1 9">Cell membrane</location>
        <topology evidence="1 9">Single-pass membrane protein</topology>
    </subcellularLocation>
</comment>
<sequence length="88" mass="9080">MLRNALEPWHLLVVVLIVVVVFGSKKLPDAARALGKSMRILKSEAKAMKNDGGTAAAAASASEETAADKAADKAGEKVHTGTVVDGSH</sequence>
<organism evidence="11 12">
    <name type="scientific">Streptomyces orinoci</name>
    <name type="common">Streptoverticillium orinoci</name>
    <dbReference type="NCBI Taxonomy" id="67339"/>
    <lineage>
        <taxon>Bacteria</taxon>
        <taxon>Bacillati</taxon>
        <taxon>Actinomycetota</taxon>
        <taxon>Actinomycetes</taxon>
        <taxon>Kitasatosporales</taxon>
        <taxon>Streptomycetaceae</taxon>
        <taxon>Streptomyces</taxon>
    </lineage>
</organism>
<comment type="caution">
    <text evidence="11">The sequence shown here is derived from an EMBL/GenBank/DDBJ whole genome shotgun (WGS) entry which is preliminary data.</text>
</comment>
<dbReference type="Proteomes" id="UP001552594">
    <property type="component" value="Unassembled WGS sequence"/>
</dbReference>
<feature type="region of interest" description="Disordered" evidence="10">
    <location>
        <begin position="67"/>
        <end position="88"/>
    </location>
</feature>
<dbReference type="HAMAP" id="MF_00236">
    <property type="entry name" value="TatA_E"/>
    <property type="match status" value="1"/>
</dbReference>
<evidence type="ECO:0000256" key="5">
    <source>
        <dbReference type="ARBA" id="ARBA00022927"/>
    </source>
</evidence>
<reference evidence="11 12" key="1">
    <citation type="submission" date="2024-06" db="EMBL/GenBank/DDBJ databases">
        <title>The Natural Products Discovery Center: Release of the First 8490 Sequenced Strains for Exploring Actinobacteria Biosynthetic Diversity.</title>
        <authorList>
            <person name="Kalkreuter E."/>
            <person name="Kautsar S.A."/>
            <person name="Yang D."/>
            <person name="Bader C.D."/>
            <person name="Teijaro C.N."/>
            <person name="Fluegel L."/>
            <person name="Davis C.M."/>
            <person name="Simpson J.R."/>
            <person name="Lauterbach L."/>
            <person name="Steele A.D."/>
            <person name="Gui C."/>
            <person name="Meng S."/>
            <person name="Li G."/>
            <person name="Viehrig K."/>
            <person name="Ye F."/>
            <person name="Su P."/>
            <person name="Kiefer A.F."/>
            <person name="Nichols A."/>
            <person name="Cepeda A.J."/>
            <person name="Yan W."/>
            <person name="Fan B."/>
            <person name="Jiang Y."/>
            <person name="Adhikari A."/>
            <person name="Zheng C.-J."/>
            <person name="Schuster L."/>
            <person name="Cowan T.M."/>
            <person name="Smanski M.J."/>
            <person name="Chevrette M.G."/>
            <person name="De Carvalho L.P.S."/>
            <person name="Shen B."/>
        </authorList>
    </citation>
    <scope>NUCLEOTIDE SEQUENCE [LARGE SCALE GENOMIC DNA]</scope>
    <source>
        <strain evidence="11 12">NPDC052347</strain>
    </source>
</reference>
<keyword evidence="6 9" id="KW-1133">Transmembrane helix</keyword>
<dbReference type="PANTHER" id="PTHR42982:SF8">
    <property type="entry name" value="SEC-INDEPENDENT PROTEIN TRANSLOCASE PROTEIN TATA"/>
    <property type="match status" value="1"/>
</dbReference>
<dbReference type="Gene3D" id="1.20.5.3310">
    <property type="match status" value="1"/>
</dbReference>
<dbReference type="RefSeq" id="WP_109283196.1">
    <property type="nucleotide sequence ID" value="NZ_JBFAUK010000003.1"/>
</dbReference>
<keyword evidence="3 9" id="KW-1003">Cell membrane</keyword>
<protein>
    <recommendedName>
        <fullName evidence="9">Sec-independent protein translocase protein TatA</fullName>
    </recommendedName>
</protein>
<dbReference type="PANTHER" id="PTHR42982">
    <property type="entry name" value="SEC-INDEPENDENT PROTEIN TRANSLOCASE PROTEIN TATA"/>
    <property type="match status" value="1"/>
</dbReference>
<dbReference type="InterPro" id="IPR003369">
    <property type="entry name" value="TatA/B/E"/>
</dbReference>
<comment type="similarity">
    <text evidence="9">Belongs to the TatA/E family.</text>
</comment>
<keyword evidence="8 9" id="KW-0472">Membrane</keyword>
<evidence type="ECO:0000256" key="10">
    <source>
        <dbReference type="SAM" id="MobiDB-lite"/>
    </source>
</evidence>
<gene>
    <name evidence="9 11" type="primary">tatA</name>
    <name evidence="11" type="ORF">AB0L16_06035</name>
</gene>
<keyword evidence="12" id="KW-1185">Reference proteome</keyword>
<comment type="subunit">
    <text evidence="9">The Tat system comprises two distinct complexes: a TatABC complex, containing multiple copies of TatA, TatB and TatC subunits, and a separate TatA complex, containing only TatA subunits. Substrates initially bind to the TatABC complex, which probably triggers association of the separate TatA complex to form the active translocon.</text>
</comment>
<evidence type="ECO:0000256" key="8">
    <source>
        <dbReference type="ARBA" id="ARBA00023136"/>
    </source>
</evidence>
<evidence type="ECO:0000256" key="3">
    <source>
        <dbReference type="ARBA" id="ARBA00022475"/>
    </source>
</evidence>
<evidence type="ECO:0000313" key="12">
    <source>
        <dbReference type="Proteomes" id="UP001552594"/>
    </source>
</evidence>
<comment type="function">
    <text evidence="9">Part of the twin-arginine translocation (Tat) system that transports large folded proteins containing a characteristic twin-arginine motif in their signal peptide across membranes. TatA could form the protein-conducting channel of the Tat system.</text>
</comment>
<evidence type="ECO:0000256" key="4">
    <source>
        <dbReference type="ARBA" id="ARBA00022692"/>
    </source>
</evidence>
<dbReference type="EMBL" id="JBFAUK010000003">
    <property type="protein sequence ID" value="MEV5506026.1"/>
    <property type="molecule type" value="Genomic_DNA"/>
</dbReference>
<dbReference type="NCBIfam" id="NF001854">
    <property type="entry name" value="PRK00575.1"/>
    <property type="match status" value="1"/>
</dbReference>
<feature type="transmembrane region" description="Helical" evidence="9">
    <location>
        <begin position="6"/>
        <end position="24"/>
    </location>
</feature>